<dbReference type="OrthoDB" id="8537254at2"/>
<dbReference type="EMBL" id="FUKI01000092">
    <property type="protein sequence ID" value="SJM91369.1"/>
    <property type="molecule type" value="Genomic_DNA"/>
</dbReference>
<evidence type="ECO:0000313" key="2">
    <source>
        <dbReference type="Proteomes" id="UP000195667"/>
    </source>
</evidence>
<gene>
    <name evidence="1" type="ORF">CRENPOLYSF1_190047</name>
</gene>
<organism evidence="1 2">
    <name type="scientific">Crenothrix polyspora</name>
    <dbReference type="NCBI Taxonomy" id="360316"/>
    <lineage>
        <taxon>Bacteria</taxon>
        <taxon>Pseudomonadati</taxon>
        <taxon>Pseudomonadota</taxon>
        <taxon>Gammaproteobacteria</taxon>
        <taxon>Methylococcales</taxon>
        <taxon>Crenotrichaceae</taxon>
        <taxon>Crenothrix</taxon>
    </lineage>
</organism>
<dbReference type="InterPro" id="IPR021634">
    <property type="entry name" value="DUF3240"/>
</dbReference>
<protein>
    <recommendedName>
        <fullName evidence="3">DUF3240 domain-containing protein</fullName>
    </recommendedName>
</protein>
<dbReference type="RefSeq" id="WP_087142923.1">
    <property type="nucleotide sequence ID" value="NZ_FUKI01000092.1"/>
</dbReference>
<dbReference type="Proteomes" id="UP000195667">
    <property type="component" value="Unassembled WGS sequence"/>
</dbReference>
<sequence length="101" mass="11281">MKTQEYLVTLNVAPSLEELVVDCLLLLESEHGFSSFPVNAHHHNNKGLSLSEQVSGRQKKIRFQMYVAEQGLATLLAQLKQEFSGAGIQYWVLPVLENGVI</sequence>
<dbReference type="AlphaFoldDB" id="A0A1R4H585"/>
<dbReference type="Pfam" id="PF11582">
    <property type="entry name" value="DUF3240"/>
    <property type="match status" value="1"/>
</dbReference>
<proteinExistence type="predicted"/>
<evidence type="ECO:0008006" key="3">
    <source>
        <dbReference type="Google" id="ProtNLM"/>
    </source>
</evidence>
<keyword evidence="2" id="KW-1185">Reference proteome</keyword>
<reference evidence="2" key="1">
    <citation type="submission" date="2017-02" db="EMBL/GenBank/DDBJ databases">
        <authorList>
            <person name="Daims H."/>
        </authorList>
    </citation>
    <scope>NUCLEOTIDE SEQUENCE [LARGE SCALE GENOMIC DNA]</scope>
</reference>
<accession>A0A1R4H585</accession>
<dbReference type="Gene3D" id="3.30.70.120">
    <property type="match status" value="1"/>
</dbReference>
<name>A0A1R4H585_9GAMM</name>
<evidence type="ECO:0000313" key="1">
    <source>
        <dbReference type="EMBL" id="SJM91369.1"/>
    </source>
</evidence>
<dbReference type="InterPro" id="IPR015867">
    <property type="entry name" value="N-reg_PII/ATP_PRibTrfase_C"/>
</dbReference>